<dbReference type="InParanoid" id="D7U810"/>
<accession>D7U810</accession>
<organism evidence="1 2">
    <name type="scientific">Vitis vinifera</name>
    <name type="common">Grape</name>
    <dbReference type="NCBI Taxonomy" id="29760"/>
    <lineage>
        <taxon>Eukaryota</taxon>
        <taxon>Viridiplantae</taxon>
        <taxon>Streptophyta</taxon>
        <taxon>Embryophyta</taxon>
        <taxon>Tracheophyta</taxon>
        <taxon>Spermatophyta</taxon>
        <taxon>Magnoliopsida</taxon>
        <taxon>eudicotyledons</taxon>
        <taxon>Gunneridae</taxon>
        <taxon>Pentapetalae</taxon>
        <taxon>rosids</taxon>
        <taxon>Vitales</taxon>
        <taxon>Vitaceae</taxon>
        <taxon>Viteae</taxon>
        <taxon>Vitis</taxon>
    </lineage>
</organism>
<name>D7U810_VITVI</name>
<gene>
    <name evidence="1" type="ordered locus">VIT_15s0048g02800</name>
</gene>
<protein>
    <submittedName>
        <fullName evidence="1">Uncharacterized protein</fullName>
    </submittedName>
</protein>
<dbReference type="EMBL" id="FN596739">
    <property type="protein sequence ID" value="CBI38692.3"/>
    <property type="molecule type" value="Genomic_DNA"/>
</dbReference>
<keyword evidence="2" id="KW-1185">Reference proteome</keyword>
<sequence>MTSCPHLRTIETSHGFGHEFENQRASSDILPYILLISVQCSAGPT</sequence>
<dbReference type="HOGENOM" id="CLU_3208677_0_0_1"/>
<reference evidence="2" key="1">
    <citation type="journal article" date="2007" name="Nature">
        <title>The grapevine genome sequence suggests ancestral hexaploidization in major angiosperm phyla.</title>
        <authorList>
            <consortium name="The French-Italian Public Consortium for Grapevine Genome Characterization."/>
            <person name="Jaillon O."/>
            <person name="Aury J.-M."/>
            <person name="Noel B."/>
            <person name="Policriti A."/>
            <person name="Clepet C."/>
            <person name="Casagrande A."/>
            <person name="Choisne N."/>
            <person name="Aubourg S."/>
            <person name="Vitulo N."/>
            <person name="Jubin C."/>
            <person name="Vezzi A."/>
            <person name="Legeai F."/>
            <person name="Hugueney P."/>
            <person name="Dasilva C."/>
            <person name="Horner D."/>
            <person name="Mica E."/>
            <person name="Jublot D."/>
            <person name="Poulain J."/>
            <person name="Bruyere C."/>
            <person name="Billault A."/>
            <person name="Segurens B."/>
            <person name="Gouyvenoux M."/>
            <person name="Ugarte E."/>
            <person name="Cattonaro F."/>
            <person name="Anthouard V."/>
            <person name="Vico V."/>
            <person name="Del Fabbro C."/>
            <person name="Alaux M."/>
            <person name="Di Gaspero G."/>
            <person name="Dumas V."/>
            <person name="Felice N."/>
            <person name="Paillard S."/>
            <person name="Juman I."/>
            <person name="Moroldo M."/>
            <person name="Scalabrin S."/>
            <person name="Canaguier A."/>
            <person name="Le Clainche I."/>
            <person name="Malacrida G."/>
            <person name="Durand E."/>
            <person name="Pesole G."/>
            <person name="Laucou V."/>
            <person name="Chatelet P."/>
            <person name="Merdinoglu D."/>
            <person name="Delledonne M."/>
            <person name="Pezzotti M."/>
            <person name="Lecharny A."/>
            <person name="Scarpelli C."/>
            <person name="Artiguenave F."/>
            <person name="Pe M.E."/>
            <person name="Valle G."/>
            <person name="Morgante M."/>
            <person name="Caboche M."/>
            <person name="Adam-Blondon A.-F."/>
            <person name="Weissenbach J."/>
            <person name="Quetier F."/>
            <person name="Wincker P."/>
        </authorList>
    </citation>
    <scope>NUCLEOTIDE SEQUENCE [LARGE SCALE GENOMIC DNA]</scope>
    <source>
        <strain evidence="2">cv. Pinot noir / PN40024</strain>
    </source>
</reference>
<evidence type="ECO:0000313" key="2">
    <source>
        <dbReference type="Proteomes" id="UP000009183"/>
    </source>
</evidence>
<dbReference type="PaxDb" id="29760-VIT_15s0048g02800.t01"/>
<evidence type="ECO:0000313" key="1">
    <source>
        <dbReference type="EMBL" id="CBI38692.3"/>
    </source>
</evidence>
<dbReference type="AlphaFoldDB" id="D7U810"/>
<dbReference type="Proteomes" id="UP000009183">
    <property type="component" value="Chromosome 15"/>
</dbReference>
<proteinExistence type="predicted"/>